<organism evidence="1 2">
    <name type="scientific">Hyphomicrobium sulfonivorans</name>
    <dbReference type="NCBI Taxonomy" id="121290"/>
    <lineage>
        <taxon>Bacteria</taxon>
        <taxon>Pseudomonadati</taxon>
        <taxon>Pseudomonadota</taxon>
        <taxon>Alphaproteobacteria</taxon>
        <taxon>Hyphomicrobiales</taxon>
        <taxon>Hyphomicrobiaceae</taxon>
        <taxon>Hyphomicrobium</taxon>
    </lineage>
</organism>
<keyword evidence="2" id="KW-1185">Reference proteome</keyword>
<accession>A0A109BKS1</accession>
<name>A0A109BKS1_HYPSL</name>
<proteinExistence type="predicted"/>
<reference evidence="1 2" key="1">
    <citation type="submission" date="2015-10" db="EMBL/GenBank/DDBJ databases">
        <title>Transcriptomic analysis of a linuron degrading triple-species bacterial consortium.</title>
        <authorList>
            <person name="Albers P."/>
        </authorList>
    </citation>
    <scope>NUCLEOTIDE SEQUENCE [LARGE SCALE GENOMIC DNA]</scope>
    <source>
        <strain evidence="1 2">WDL6</strain>
    </source>
</reference>
<comment type="caution">
    <text evidence="1">The sequence shown here is derived from an EMBL/GenBank/DDBJ whole genome shotgun (WGS) entry which is preliminary data.</text>
</comment>
<protein>
    <submittedName>
        <fullName evidence="1">Uncharacterized protein</fullName>
    </submittedName>
</protein>
<sequence>MHRRPSRDSGGELKTVAEKRGSSADFALRIGANLPRSVVA</sequence>
<evidence type="ECO:0000313" key="1">
    <source>
        <dbReference type="EMBL" id="KWT70631.1"/>
    </source>
</evidence>
<gene>
    <name evidence="1" type="ORF">APY04_0911</name>
</gene>
<dbReference type="AlphaFoldDB" id="A0A109BKS1"/>
<dbReference type="PATRIC" id="fig|121290.4.peg.1724"/>
<evidence type="ECO:0000313" key="2">
    <source>
        <dbReference type="Proteomes" id="UP000059074"/>
    </source>
</evidence>
<dbReference type="EMBL" id="LMTR01000030">
    <property type="protein sequence ID" value="KWT70631.1"/>
    <property type="molecule type" value="Genomic_DNA"/>
</dbReference>
<dbReference type="Proteomes" id="UP000059074">
    <property type="component" value="Unassembled WGS sequence"/>
</dbReference>